<name>A0ABD4REP1_9CLOT</name>
<protein>
    <submittedName>
        <fullName evidence="2">Uncharacterized protein</fullName>
    </submittedName>
</protein>
<organism evidence="2 3">
    <name type="scientific">Clostridium chauvoei</name>
    <dbReference type="NCBI Taxonomy" id="46867"/>
    <lineage>
        <taxon>Bacteria</taxon>
        <taxon>Bacillati</taxon>
        <taxon>Bacillota</taxon>
        <taxon>Clostridia</taxon>
        <taxon>Eubacteriales</taxon>
        <taxon>Clostridiaceae</taxon>
        <taxon>Clostridium</taxon>
    </lineage>
</organism>
<dbReference type="KEGG" id="cchv:BTM20_02785"/>
<keyword evidence="1" id="KW-1133">Transmembrane helix</keyword>
<keyword evidence="1" id="KW-0812">Transmembrane</keyword>
<reference evidence="2 3" key="1">
    <citation type="submission" date="2021-08" db="EMBL/GenBank/DDBJ databases">
        <title>Genome sequence analysis of Clostridium chauvoei strains of European origin and evaluation of typing options for outbreak investigations.</title>
        <authorList>
            <person name="Abdel-Glil M."/>
            <person name="Thomas P."/>
            <person name="Seyboldt C."/>
        </authorList>
    </citation>
    <scope>NUCLEOTIDE SEQUENCE [LARGE SCALE GENOMIC DNA]</scope>
    <source>
        <strain evidence="2 3">S0260-09</strain>
    </source>
</reference>
<evidence type="ECO:0000313" key="3">
    <source>
        <dbReference type="Proteomes" id="UP000775179"/>
    </source>
</evidence>
<feature type="transmembrane region" description="Helical" evidence="1">
    <location>
        <begin position="40"/>
        <end position="59"/>
    </location>
</feature>
<gene>
    <name evidence="2" type="ORF">K4H94_02440</name>
</gene>
<sequence length="266" mass="31418">MNSRKWFSLSRKGKFILSISFYIIFLIYLIHLIINANSTAVKVLYGVILVFFGSFAFLYEVLKKLNDKAIYTLIELCDPYQAEKLMEKLQKYDYLKGFKSSNKVFKLLLYKDMGKYEEIIAYLDEEGKKSFSTSLDLLLVYYYFYFFAYASLKDVEKAKIYYENVMKLKDAKIGRKKILPLFSWNEITGQYMLLLKKYKDSKKAFKAVSVDNMNKHERVNYYMLLSKLYIETKDKGLAERNLKYVLADGNKMYVTTEASKLIKNLE</sequence>
<evidence type="ECO:0000313" key="2">
    <source>
        <dbReference type="EMBL" id="MBX7289909.1"/>
    </source>
</evidence>
<dbReference type="AlphaFoldDB" id="A0ABD4REP1"/>
<evidence type="ECO:0000256" key="1">
    <source>
        <dbReference type="SAM" id="Phobius"/>
    </source>
</evidence>
<proteinExistence type="predicted"/>
<dbReference type="RefSeq" id="WP_096177119.1">
    <property type="nucleotide sequence ID" value="NZ_CP018630.1"/>
</dbReference>
<dbReference type="EMBL" id="JAIFTX010000004">
    <property type="protein sequence ID" value="MBX7289909.1"/>
    <property type="molecule type" value="Genomic_DNA"/>
</dbReference>
<accession>A0ABD4REP1</accession>
<feature type="transmembrane region" description="Helical" evidence="1">
    <location>
        <begin position="135"/>
        <end position="152"/>
    </location>
</feature>
<feature type="transmembrane region" description="Helical" evidence="1">
    <location>
        <begin position="15"/>
        <end position="34"/>
    </location>
</feature>
<keyword evidence="1" id="KW-0472">Membrane</keyword>
<comment type="caution">
    <text evidence="2">The sequence shown here is derived from an EMBL/GenBank/DDBJ whole genome shotgun (WGS) entry which is preliminary data.</text>
</comment>
<dbReference type="GeneID" id="66300777"/>
<dbReference type="Proteomes" id="UP000775179">
    <property type="component" value="Unassembled WGS sequence"/>
</dbReference>